<dbReference type="EMBL" id="JANBVO010000004">
    <property type="protein sequence ID" value="KAJ9154983.1"/>
    <property type="molecule type" value="Genomic_DNA"/>
</dbReference>
<keyword evidence="3" id="KW-1185">Reference proteome</keyword>
<accession>A0AA38RMW4</accession>
<feature type="region of interest" description="Disordered" evidence="1">
    <location>
        <begin position="253"/>
        <end position="296"/>
    </location>
</feature>
<feature type="compositionally biased region" description="Basic and acidic residues" evidence="1">
    <location>
        <begin position="146"/>
        <end position="163"/>
    </location>
</feature>
<evidence type="ECO:0000313" key="2">
    <source>
        <dbReference type="EMBL" id="KAJ9154983.1"/>
    </source>
</evidence>
<reference evidence="2" key="1">
    <citation type="submission" date="2022-07" db="EMBL/GenBank/DDBJ databases">
        <title>Fungi with potential for degradation of polypropylene.</title>
        <authorList>
            <person name="Gostincar C."/>
        </authorList>
    </citation>
    <scope>NUCLEOTIDE SEQUENCE</scope>
    <source>
        <strain evidence="2">EXF-13308</strain>
    </source>
</reference>
<gene>
    <name evidence="2" type="ORF">NKR23_g2424</name>
</gene>
<dbReference type="Proteomes" id="UP001174694">
    <property type="component" value="Unassembled WGS sequence"/>
</dbReference>
<feature type="compositionally biased region" description="Polar residues" evidence="1">
    <location>
        <begin position="132"/>
        <end position="145"/>
    </location>
</feature>
<organism evidence="2 3">
    <name type="scientific">Pleurostoma richardsiae</name>
    <dbReference type="NCBI Taxonomy" id="41990"/>
    <lineage>
        <taxon>Eukaryota</taxon>
        <taxon>Fungi</taxon>
        <taxon>Dikarya</taxon>
        <taxon>Ascomycota</taxon>
        <taxon>Pezizomycotina</taxon>
        <taxon>Sordariomycetes</taxon>
        <taxon>Sordariomycetidae</taxon>
        <taxon>Calosphaeriales</taxon>
        <taxon>Pleurostomataceae</taxon>
        <taxon>Pleurostoma</taxon>
    </lineage>
</organism>
<evidence type="ECO:0000313" key="3">
    <source>
        <dbReference type="Proteomes" id="UP001174694"/>
    </source>
</evidence>
<protein>
    <submittedName>
        <fullName evidence="2">Regulator of chromosome condensation (RCC1)-like protein</fullName>
    </submittedName>
</protein>
<feature type="compositionally biased region" description="Low complexity" evidence="1">
    <location>
        <begin position="166"/>
        <end position="191"/>
    </location>
</feature>
<name>A0AA38RMW4_9PEZI</name>
<feature type="region of interest" description="Disordered" evidence="1">
    <location>
        <begin position="120"/>
        <end position="210"/>
    </location>
</feature>
<evidence type="ECO:0000256" key="1">
    <source>
        <dbReference type="SAM" id="MobiDB-lite"/>
    </source>
</evidence>
<sequence length="634" mass="70599">MSGHRPRPPSRPSDSDHIDIHARLQILQAAVARYRARGERNEVAEARYRAAIGARNRAAREAIEREIAERRRRSQEGSQAATERYRTANELVRSILDDRPPTAEVSPSGELLRAIEARYHPASAESGPRQHLSPNASSGRSMSSDPTRDLQRRFSRDPQERNSETLPSLSSLSSGGPALPPLRSLGSRRGPTMSGSNGGTSGRPVPRYRPSDRFLERQRNAWEQSRNSNSTFEDLDQHLEDANSHLRALLDFPTMSPLPSIGSPPSRGQDHSEEPRGRKRRKLDPNTSSSGYKGFRYGRYGQVEPGRLTMEIVSCDGGMYSDESSYAAENILKNDNSVYCTKGNRCNIVLRHQGATVFSLKELVVKAPGSNYSSPVREGMVFVSMDSDELLARTAQYQIQYVSANDPTKTSVEREGWARGRGGQGRAAVPILSIRHNEDGTTMTRAQIRQRRLANFNLEEDEDYRTAQLPSEFNVSPPQFHVTTECSDDENEAAMPRYRRRTPNRIGALPFESDSSEDGGPFSAYDYAFLDDVGPLGDQHSENMTLAEAAEASQIATQEAVRAVGGELMAPHARFYIEQEKSKCTIKFDPPVSGRFILLKMWSPRHNPHGNIDIEGVVAKGYAGPRYFPSVELR</sequence>
<dbReference type="AlphaFoldDB" id="A0AA38RMW4"/>
<comment type="caution">
    <text evidence="2">The sequence shown here is derived from an EMBL/GenBank/DDBJ whole genome shotgun (WGS) entry which is preliminary data.</text>
</comment>
<proteinExistence type="predicted"/>